<evidence type="ECO:0000259" key="13">
    <source>
        <dbReference type="Pfam" id="PF03727"/>
    </source>
</evidence>
<reference evidence="14" key="1">
    <citation type="submission" date="2023-06" db="EMBL/GenBank/DDBJ databases">
        <title>Genome-scale phylogeny and comparative genomics of the fungal order Sordariales.</title>
        <authorList>
            <consortium name="Lawrence Berkeley National Laboratory"/>
            <person name="Hensen N."/>
            <person name="Bonometti L."/>
            <person name="Westerberg I."/>
            <person name="Brannstrom I.O."/>
            <person name="Guillou S."/>
            <person name="Cros-Aarteil S."/>
            <person name="Calhoun S."/>
            <person name="Haridas S."/>
            <person name="Kuo A."/>
            <person name="Mondo S."/>
            <person name="Pangilinan J."/>
            <person name="Riley R."/>
            <person name="Labutti K."/>
            <person name="Andreopoulos B."/>
            <person name="Lipzen A."/>
            <person name="Chen C."/>
            <person name="Yanf M."/>
            <person name="Daum C."/>
            <person name="Ng V."/>
            <person name="Clum A."/>
            <person name="Steindorff A."/>
            <person name="Ohm R."/>
            <person name="Martin F."/>
            <person name="Silar P."/>
            <person name="Natvig D."/>
            <person name="Lalanne C."/>
            <person name="Gautier V."/>
            <person name="Ament-Velasquez S.L."/>
            <person name="Kruys A."/>
            <person name="Hutchinson M.I."/>
            <person name="Powell A.J."/>
            <person name="Barry K."/>
            <person name="Miller A.N."/>
            <person name="Grigoriev I.V."/>
            <person name="Debuchy R."/>
            <person name="Gladieux P."/>
            <person name="Thoren M.H."/>
            <person name="Johannesson H."/>
        </authorList>
    </citation>
    <scope>NUCLEOTIDE SEQUENCE</scope>
    <source>
        <strain evidence="14">PSN4</strain>
    </source>
</reference>
<dbReference type="Pfam" id="PF00349">
    <property type="entry name" value="Hexokinase_1"/>
    <property type="match status" value="1"/>
</dbReference>
<evidence type="ECO:0000256" key="11">
    <source>
        <dbReference type="RuleBase" id="RU362007"/>
    </source>
</evidence>
<dbReference type="GO" id="GO:0001678">
    <property type="term" value="P:intracellular glucose homeostasis"/>
    <property type="evidence" value="ECO:0007669"/>
    <property type="project" value="InterPro"/>
</dbReference>
<keyword evidence="6 11" id="KW-0418">Kinase</keyword>
<dbReference type="PRINTS" id="PR00475">
    <property type="entry name" value="HEXOKINASE"/>
</dbReference>
<dbReference type="Proteomes" id="UP001239445">
    <property type="component" value="Unassembled WGS sequence"/>
</dbReference>
<evidence type="ECO:0000256" key="10">
    <source>
        <dbReference type="ARBA" id="ARBA00047905"/>
    </source>
</evidence>
<comment type="pathway">
    <text evidence="1">Carbohydrate degradation; glycolysis; D-glyceraldehyde 3-phosphate and glycerone phosphate from D-glucose: step 1/4.</text>
</comment>
<evidence type="ECO:0000256" key="4">
    <source>
        <dbReference type="ARBA" id="ARBA00022679"/>
    </source>
</evidence>
<dbReference type="GO" id="GO:0005739">
    <property type="term" value="C:mitochondrion"/>
    <property type="evidence" value="ECO:0007669"/>
    <property type="project" value="TreeGrafter"/>
</dbReference>
<dbReference type="GO" id="GO:0004340">
    <property type="term" value="F:glucokinase activity"/>
    <property type="evidence" value="ECO:0007669"/>
    <property type="project" value="TreeGrafter"/>
</dbReference>
<dbReference type="Gene3D" id="3.40.367.20">
    <property type="match status" value="1"/>
</dbReference>
<comment type="similarity">
    <text evidence="3 11">Belongs to the hexokinase family.</text>
</comment>
<proteinExistence type="inferred from homology"/>
<dbReference type="GO" id="GO:0005536">
    <property type="term" value="F:D-glucose binding"/>
    <property type="evidence" value="ECO:0007669"/>
    <property type="project" value="InterPro"/>
</dbReference>
<keyword evidence="5 11" id="KW-0547">Nucleotide-binding</keyword>
<feature type="domain" description="Hexokinase C-terminal" evidence="13">
    <location>
        <begin position="223"/>
        <end position="467"/>
    </location>
</feature>
<evidence type="ECO:0000256" key="2">
    <source>
        <dbReference type="ARBA" id="ARBA00005028"/>
    </source>
</evidence>
<keyword evidence="15" id="KW-1185">Reference proteome</keyword>
<dbReference type="InterPro" id="IPR001312">
    <property type="entry name" value="Hexokinase"/>
</dbReference>
<keyword evidence="8 11" id="KW-0324">Glycolysis</keyword>
<dbReference type="GO" id="GO:0005829">
    <property type="term" value="C:cytosol"/>
    <property type="evidence" value="ECO:0007669"/>
    <property type="project" value="TreeGrafter"/>
</dbReference>
<evidence type="ECO:0000256" key="9">
    <source>
        <dbReference type="ARBA" id="ARBA00044613"/>
    </source>
</evidence>
<organism evidence="14 15">
    <name type="scientific">Echria macrotheca</name>
    <dbReference type="NCBI Taxonomy" id="438768"/>
    <lineage>
        <taxon>Eukaryota</taxon>
        <taxon>Fungi</taxon>
        <taxon>Dikarya</taxon>
        <taxon>Ascomycota</taxon>
        <taxon>Pezizomycotina</taxon>
        <taxon>Sordariomycetes</taxon>
        <taxon>Sordariomycetidae</taxon>
        <taxon>Sordariales</taxon>
        <taxon>Schizotheciaceae</taxon>
        <taxon>Echria</taxon>
    </lineage>
</organism>
<comment type="catalytic activity">
    <reaction evidence="9">
        <text>a D-hexose + ATP = a D-hexose 6-phosphate + ADP + H(+)</text>
        <dbReference type="Rhea" id="RHEA:22740"/>
        <dbReference type="ChEBI" id="CHEBI:4194"/>
        <dbReference type="ChEBI" id="CHEBI:15378"/>
        <dbReference type="ChEBI" id="CHEBI:30616"/>
        <dbReference type="ChEBI" id="CHEBI:229467"/>
        <dbReference type="ChEBI" id="CHEBI:456216"/>
        <dbReference type="EC" id="2.7.1.1"/>
    </reaction>
    <physiologicalReaction direction="left-to-right" evidence="9">
        <dbReference type="Rhea" id="RHEA:22741"/>
    </physiologicalReaction>
</comment>
<evidence type="ECO:0000256" key="3">
    <source>
        <dbReference type="ARBA" id="ARBA00009225"/>
    </source>
</evidence>
<accession>A0AAJ0BAT1</accession>
<evidence type="ECO:0000256" key="5">
    <source>
        <dbReference type="ARBA" id="ARBA00022741"/>
    </source>
</evidence>
<dbReference type="GO" id="GO:0006006">
    <property type="term" value="P:glucose metabolic process"/>
    <property type="evidence" value="ECO:0007669"/>
    <property type="project" value="TreeGrafter"/>
</dbReference>
<feature type="domain" description="Hexokinase N-terminal" evidence="12">
    <location>
        <begin position="22"/>
        <end position="217"/>
    </location>
</feature>
<dbReference type="InterPro" id="IPR022673">
    <property type="entry name" value="Hexokinase_C"/>
</dbReference>
<evidence type="ECO:0000256" key="1">
    <source>
        <dbReference type="ARBA" id="ARBA00004888"/>
    </source>
</evidence>
<evidence type="ECO:0000256" key="6">
    <source>
        <dbReference type="ARBA" id="ARBA00022777"/>
    </source>
</evidence>
<dbReference type="GO" id="GO:0006013">
    <property type="term" value="P:mannose metabolic process"/>
    <property type="evidence" value="ECO:0007669"/>
    <property type="project" value="TreeGrafter"/>
</dbReference>
<evidence type="ECO:0000256" key="7">
    <source>
        <dbReference type="ARBA" id="ARBA00022840"/>
    </source>
</evidence>
<name>A0AAJ0BAT1_9PEZI</name>
<comment type="pathway">
    <text evidence="2">Carbohydrate metabolism; hexose metabolism.</text>
</comment>
<keyword evidence="7 11" id="KW-0067">ATP-binding</keyword>
<comment type="caution">
    <text evidence="14">The sequence shown here is derived from an EMBL/GenBank/DDBJ whole genome shotgun (WGS) entry which is preliminary data.</text>
</comment>
<dbReference type="GO" id="GO:0005524">
    <property type="term" value="F:ATP binding"/>
    <property type="evidence" value="ECO:0007669"/>
    <property type="project" value="UniProtKB-UniRule"/>
</dbReference>
<dbReference type="Pfam" id="PF03727">
    <property type="entry name" value="Hexokinase_2"/>
    <property type="match status" value="1"/>
</dbReference>
<dbReference type="InterPro" id="IPR019807">
    <property type="entry name" value="Hexokinase_BS"/>
</dbReference>
<dbReference type="FunFam" id="3.40.367.20:FF:000004">
    <property type="entry name" value="Phosphotransferase"/>
    <property type="match status" value="1"/>
</dbReference>
<dbReference type="Gene3D" id="1.10.287.1250">
    <property type="match status" value="1"/>
</dbReference>
<evidence type="ECO:0000313" key="15">
    <source>
        <dbReference type="Proteomes" id="UP001239445"/>
    </source>
</evidence>
<keyword evidence="4 11" id="KW-0808">Transferase</keyword>
<dbReference type="InterPro" id="IPR043129">
    <property type="entry name" value="ATPase_NBD"/>
</dbReference>
<dbReference type="PANTHER" id="PTHR19443">
    <property type="entry name" value="HEXOKINASE"/>
    <property type="match status" value="1"/>
</dbReference>
<dbReference type="FunFam" id="3.30.420.40:FF:000092">
    <property type="entry name" value="Phosphotransferase"/>
    <property type="match status" value="1"/>
</dbReference>
<dbReference type="EC" id="2.7.1.-" evidence="11"/>
<dbReference type="GO" id="GO:0008865">
    <property type="term" value="F:fructokinase activity"/>
    <property type="evidence" value="ECO:0007669"/>
    <property type="project" value="TreeGrafter"/>
</dbReference>
<dbReference type="GO" id="GO:0019158">
    <property type="term" value="F:mannokinase activity"/>
    <property type="evidence" value="ECO:0007669"/>
    <property type="project" value="TreeGrafter"/>
</dbReference>
<dbReference type="PANTHER" id="PTHR19443:SF16">
    <property type="entry name" value="HEXOKINASE TYPE 1-RELATED"/>
    <property type="match status" value="1"/>
</dbReference>
<comment type="catalytic activity">
    <reaction evidence="10">
        <text>D-fructose + ATP = D-fructose 6-phosphate + ADP + H(+)</text>
        <dbReference type="Rhea" id="RHEA:16125"/>
        <dbReference type="ChEBI" id="CHEBI:15378"/>
        <dbReference type="ChEBI" id="CHEBI:30616"/>
        <dbReference type="ChEBI" id="CHEBI:37721"/>
        <dbReference type="ChEBI" id="CHEBI:61527"/>
        <dbReference type="ChEBI" id="CHEBI:456216"/>
        <dbReference type="EC" id="2.7.1.1"/>
    </reaction>
    <physiologicalReaction direction="left-to-right" evidence="10">
        <dbReference type="Rhea" id="RHEA:16126"/>
    </physiologicalReaction>
</comment>
<evidence type="ECO:0000313" key="14">
    <source>
        <dbReference type="EMBL" id="KAK1754850.1"/>
    </source>
</evidence>
<dbReference type="PROSITE" id="PS00378">
    <property type="entry name" value="HEXOKINASE_1"/>
    <property type="match status" value="1"/>
</dbReference>
<evidence type="ECO:0000256" key="8">
    <source>
        <dbReference type="ARBA" id="ARBA00023152"/>
    </source>
</evidence>
<dbReference type="GO" id="GO:0006096">
    <property type="term" value="P:glycolytic process"/>
    <property type="evidence" value="ECO:0007669"/>
    <property type="project" value="UniProtKB-KW"/>
</dbReference>
<dbReference type="InterPro" id="IPR022672">
    <property type="entry name" value="Hexokinase_N"/>
</dbReference>
<evidence type="ECO:0000259" key="12">
    <source>
        <dbReference type="Pfam" id="PF00349"/>
    </source>
</evidence>
<protein>
    <recommendedName>
        <fullName evidence="11">Phosphotransferase</fullName>
        <ecNumber evidence="11">2.7.1.-</ecNumber>
    </recommendedName>
</protein>
<dbReference type="EMBL" id="MU839834">
    <property type="protein sequence ID" value="KAK1754850.1"/>
    <property type="molecule type" value="Genomic_DNA"/>
</dbReference>
<dbReference type="AlphaFoldDB" id="A0AAJ0BAT1"/>
<sequence>MTRLTMDTGSYVDVPKDLLKEIERLEQLFSTDTAKLKQITEHFVKELEKGLSVQGGSIPMNPTWVMSFPTGYETGTYLALDMGGTNLRVCQITLTEQKSEFDIIQSKYRLPEELKTGEADDLFEYIADCLMQFIETHHGDTGRLEKLPLGFTFSYPATQNYIDEGILQRWTKGFDIPGVEGHNVVPMFEAALARRGVPIKLTALINDTTGTLIASAYTDTKMKIGCIFGTGCNAAYMEDCGSIPKLAHLGLPPDTPMAINCEWGAFDNEHKVLPRTPYDIIIDKDSPRPGQQAFEKMIAGLYLGEIFRQIMVDLHDNHDVHIFEGQDISALRKAYSLDSSFLSAIEEDPFENLSETADLFQTKLGIHPNTHELELIRRTAELIGTRAARLSACGVAAISKKKGYTSCHVGADGSVFNKYPHFKARGAQALREILDWPEKTDPKEEDPIEILAAEDGSGVGAALIAALTLERVKKGNMHGILHPENFR</sequence>
<dbReference type="Gene3D" id="3.30.420.40">
    <property type="match status" value="1"/>
</dbReference>
<dbReference type="PROSITE" id="PS51748">
    <property type="entry name" value="HEXOKINASE_2"/>
    <property type="match status" value="1"/>
</dbReference>
<dbReference type="SUPFAM" id="SSF53067">
    <property type="entry name" value="Actin-like ATPase domain"/>
    <property type="match status" value="2"/>
</dbReference>
<gene>
    <name evidence="14" type="ORF">QBC47DRAFT_402205</name>
</gene>